<protein>
    <submittedName>
        <fullName evidence="2">Uncharacterized protein</fullName>
    </submittedName>
</protein>
<dbReference type="EMBL" id="JAPTMU010000048">
    <property type="protein sequence ID" value="KAJ4923003.1"/>
    <property type="molecule type" value="Genomic_DNA"/>
</dbReference>
<feature type="compositionally biased region" description="Basic and acidic residues" evidence="1">
    <location>
        <begin position="62"/>
        <end position="71"/>
    </location>
</feature>
<evidence type="ECO:0000313" key="3">
    <source>
        <dbReference type="Proteomes" id="UP001219934"/>
    </source>
</evidence>
<proteinExistence type="predicted"/>
<dbReference type="AlphaFoldDB" id="A0AAD6ADT9"/>
<feature type="region of interest" description="Disordered" evidence="1">
    <location>
        <begin position="32"/>
        <end position="79"/>
    </location>
</feature>
<gene>
    <name evidence="2" type="ORF">JOQ06_021704</name>
</gene>
<accession>A0AAD6ADT9</accession>
<dbReference type="Proteomes" id="UP001219934">
    <property type="component" value="Unassembled WGS sequence"/>
</dbReference>
<sequence>MNVVNQATTINPVQSLLDFHIYQDLIQGREEDPFYNSCEPEMLPSSSSPGSSSKLRAPPSKNESEGFRDAPPETSVPYF</sequence>
<keyword evidence="3" id="KW-1185">Reference proteome</keyword>
<reference evidence="2" key="1">
    <citation type="submission" date="2022-11" db="EMBL/GenBank/DDBJ databases">
        <title>Chromosome-level genome of Pogonophryne albipinna.</title>
        <authorList>
            <person name="Jo E."/>
        </authorList>
    </citation>
    <scope>NUCLEOTIDE SEQUENCE</scope>
    <source>
        <strain evidence="2">SGF0006</strain>
        <tissue evidence="2">Muscle</tissue>
    </source>
</reference>
<name>A0AAD6ADT9_9TELE</name>
<comment type="caution">
    <text evidence="2">The sequence shown here is derived from an EMBL/GenBank/DDBJ whole genome shotgun (WGS) entry which is preliminary data.</text>
</comment>
<evidence type="ECO:0000256" key="1">
    <source>
        <dbReference type="SAM" id="MobiDB-lite"/>
    </source>
</evidence>
<organism evidence="2 3">
    <name type="scientific">Pogonophryne albipinna</name>
    <dbReference type="NCBI Taxonomy" id="1090488"/>
    <lineage>
        <taxon>Eukaryota</taxon>
        <taxon>Metazoa</taxon>
        <taxon>Chordata</taxon>
        <taxon>Craniata</taxon>
        <taxon>Vertebrata</taxon>
        <taxon>Euteleostomi</taxon>
        <taxon>Actinopterygii</taxon>
        <taxon>Neopterygii</taxon>
        <taxon>Teleostei</taxon>
        <taxon>Neoteleostei</taxon>
        <taxon>Acanthomorphata</taxon>
        <taxon>Eupercaria</taxon>
        <taxon>Perciformes</taxon>
        <taxon>Notothenioidei</taxon>
        <taxon>Pogonophryne</taxon>
    </lineage>
</organism>
<feature type="compositionally biased region" description="Low complexity" evidence="1">
    <location>
        <begin position="44"/>
        <end position="53"/>
    </location>
</feature>
<evidence type="ECO:0000313" key="2">
    <source>
        <dbReference type="EMBL" id="KAJ4923003.1"/>
    </source>
</evidence>